<dbReference type="Proteomes" id="UP000027265">
    <property type="component" value="Unassembled WGS sequence"/>
</dbReference>
<feature type="compositionally biased region" description="Low complexity" evidence="5">
    <location>
        <begin position="572"/>
        <end position="587"/>
    </location>
</feature>
<dbReference type="PANTHER" id="PTHR24012">
    <property type="entry name" value="RNA BINDING PROTEIN"/>
    <property type="match status" value="1"/>
</dbReference>
<evidence type="ECO:0000313" key="8">
    <source>
        <dbReference type="Proteomes" id="UP000027265"/>
    </source>
</evidence>
<sequence>MAADYAPHPELAAHPYLHEPLLYVTGLPPYISDEVLAGSLQSCAPFRLNIPRDGSNVALSGTIEFKFLDKAEKALATLQSRPLLGVTPPVLLIVSPYPPTNPPTPLPPPSACPRLIKQLPPGYIDSQLYDLFRPFGALASVRTSTSFGKDTGIVEFWREEDARVAEEAMHCADVEGYNIVVQMYQQRRAGSNASEFSPSAPAFVPSGAVYPYSPTQSQYSPPRPSYPSRPPVVPFIHGPGQQVQLSQGSHSGLIDPCNLFIKNLDADIDSNALFSHFRHFGQIVSARVMRNESGDSRGFGFVSYQQPDQGTCLPFHLQSQSESHSFFPQTHTHTHNPACPAAAALHAMNGVVIGSKPIVVRLHEPKQLRQEKLAQRFGGQNGHPRSASGATSPTASEAGDSYLGGGWTSPRLGGSGSLLGSGPGSPLGEQQRLRRGSGSYYNAALAGTLNLPMRYDELAALSPVVRKEVLTGELSRRIKAMDSVPSDEVDSLVESIVGLSLSDVVTGIQDPHKLSDQVRSAQIALRVKRRGETPEKSPSPVASQDSNGLLDPNTFNATASAPEHPSTPISVSASLSTPPRTSSPSGSVAQPTSEKERMLLAVSKLESSRQKDLTDLLMSLPKRERAMCLFNVEVLRAKVADAKLVLESDDGDEDEPEASPIPVPVTPIARKVSTSTTLVESPRTPDLSSRGPSTAASPAPVTPSSGSVASPGTYTIASLARLPAAEIIRLANSPSATGLPLAKADPLVSKATDEFINSLLDKPIQQQKQTLGDKLFRVIKSFGVKGAPKLTIALLDQEDLRSLAHLMNSYPGVLKEKAQLLQPVGK</sequence>
<dbReference type="InterPro" id="IPR036053">
    <property type="entry name" value="PABP-dom"/>
</dbReference>
<protein>
    <recommendedName>
        <fullName evidence="6">RRM domain-containing protein</fullName>
    </recommendedName>
</protein>
<dbReference type="EMBL" id="KL197717">
    <property type="protein sequence ID" value="KDQ58576.1"/>
    <property type="molecule type" value="Genomic_DNA"/>
</dbReference>
<dbReference type="InterPro" id="IPR035979">
    <property type="entry name" value="RBD_domain_sf"/>
</dbReference>
<name>A0A067Q7I7_9AGAM</name>
<reference evidence="8" key="1">
    <citation type="journal article" date="2014" name="Proc. Natl. Acad. Sci. U.S.A.">
        <title>Extensive sampling of basidiomycete genomes demonstrates inadequacy of the white-rot/brown-rot paradigm for wood decay fungi.</title>
        <authorList>
            <person name="Riley R."/>
            <person name="Salamov A.A."/>
            <person name="Brown D.W."/>
            <person name="Nagy L.G."/>
            <person name="Floudas D."/>
            <person name="Held B.W."/>
            <person name="Levasseur A."/>
            <person name="Lombard V."/>
            <person name="Morin E."/>
            <person name="Otillar R."/>
            <person name="Lindquist E.A."/>
            <person name="Sun H."/>
            <person name="LaButti K.M."/>
            <person name="Schmutz J."/>
            <person name="Jabbour D."/>
            <person name="Luo H."/>
            <person name="Baker S.E."/>
            <person name="Pisabarro A.G."/>
            <person name="Walton J.D."/>
            <person name="Blanchette R.A."/>
            <person name="Henrissat B."/>
            <person name="Martin F."/>
            <person name="Cullen D."/>
            <person name="Hibbett D.S."/>
            <person name="Grigoriev I.V."/>
        </authorList>
    </citation>
    <scope>NUCLEOTIDE SEQUENCE [LARGE SCALE GENOMIC DNA]</scope>
    <source>
        <strain evidence="8">MUCL 33604</strain>
    </source>
</reference>
<dbReference type="Pfam" id="PF00076">
    <property type="entry name" value="RRM_1"/>
    <property type="match status" value="2"/>
</dbReference>
<dbReference type="Gene3D" id="3.30.70.330">
    <property type="match status" value="2"/>
</dbReference>
<dbReference type="SUPFAM" id="SSF54928">
    <property type="entry name" value="RNA-binding domain, RBD"/>
    <property type="match status" value="2"/>
</dbReference>
<dbReference type="InterPro" id="IPR002004">
    <property type="entry name" value="PABP_HYD_C"/>
</dbReference>
<dbReference type="Pfam" id="PF00658">
    <property type="entry name" value="MLLE"/>
    <property type="match status" value="1"/>
</dbReference>
<evidence type="ECO:0000259" key="6">
    <source>
        <dbReference type="PROSITE" id="PS50102"/>
    </source>
</evidence>
<evidence type="ECO:0000256" key="1">
    <source>
        <dbReference type="ARBA" id="ARBA00008557"/>
    </source>
</evidence>
<feature type="region of interest" description="Disordered" evidence="5">
    <location>
        <begin position="647"/>
        <end position="709"/>
    </location>
</feature>
<dbReference type="OrthoDB" id="6159137at2759"/>
<feature type="compositionally biased region" description="Gly residues" evidence="5">
    <location>
        <begin position="402"/>
        <end position="425"/>
    </location>
</feature>
<dbReference type="InterPro" id="IPR000504">
    <property type="entry name" value="RRM_dom"/>
</dbReference>
<keyword evidence="3 4" id="KW-0694">RNA-binding</keyword>
<dbReference type="AlphaFoldDB" id="A0A067Q7I7"/>
<feature type="domain" description="RRM" evidence="6">
    <location>
        <begin position="115"/>
        <end position="186"/>
    </location>
</feature>
<proteinExistence type="inferred from homology"/>
<feature type="compositionally biased region" description="Low complexity" evidence="5">
    <location>
        <begin position="691"/>
        <end position="709"/>
    </location>
</feature>
<dbReference type="InterPro" id="IPR012677">
    <property type="entry name" value="Nucleotide-bd_a/b_plait_sf"/>
</dbReference>
<gene>
    <name evidence="7" type="ORF">JAAARDRAFT_193127</name>
</gene>
<keyword evidence="8" id="KW-1185">Reference proteome</keyword>
<accession>A0A067Q7I7</accession>
<dbReference type="SUPFAM" id="SSF63570">
    <property type="entry name" value="PABC (PABP) domain"/>
    <property type="match status" value="1"/>
</dbReference>
<dbReference type="STRING" id="933084.A0A067Q7I7"/>
<evidence type="ECO:0000256" key="3">
    <source>
        <dbReference type="ARBA" id="ARBA00022884"/>
    </source>
</evidence>
<feature type="region of interest" description="Disordered" evidence="5">
    <location>
        <begin position="527"/>
        <end position="596"/>
    </location>
</feature>
<dbReference type="Gene3D" id="1.10.1900.10">
    <property type="entry name" value="c-terminal domain of poly(a) binding protein"/>
    <property type="match status" value="1"/>
</dbReference>
<evidence type="ECO:0000313" key="7">
    <source>
        <dbReference type="EMBL" id="KDQ58576.1"/>
    </source>
</evidence>
<comment type="similarity">
    <text evidence="1">Belongs to the polyadenylate-binding protein type-1 family.</text>
</comment>
<dbReference type="HOGENOM" id="CLU_010069_0_0_1"/>
<dbReference type="PROSITE" id="PS50102">
    <property type="entry name" value="RRM"/>
    <property type="match status" value="2"/>
</dbReference>
<feature type="region of interest" description="Disordered" evidence="5">
    <location>
        <begin position="376"/>
        <end position="434"/>
    </location>
</feature>
<dbReference type="InParanoid" id="A0A067Q7I7"/>
<dbReference type="GO" id="GO:0003723">
    <property type="term" value="F:RNA binding"/>
    <property type="evidence" value="ECO:0007669"/>
    <property type="project" value="UniProtKB-UniRule"/>
</dbReference>
<evidence type="ECO:0000256" key="2">
    <source>
        <dbReference type="ARBA" id="ARBA00022737"/>
    </source>
</evidence>
<organism evidence="7 8">
    <name type="scientific">Jaapia argillacea MUCL 33604</name>
    <dbReference type="NCBI Taxonomy" id="933084"/>
    <lineage>
        <taxon>Eukaryota</taxon>
        <taxon>Fungi</taxon>
        <taxon>Dikarya</taxon>
        <taxon>Basidiomycota</taxon>
        <taxon>Agaricomycotina</taxon>
        <taxon>Agaricomycetes</taxon>
        <taxon>Agaricomycetidae</taxon>
        <taxon>Jaapiales</taxon>
        <taxon>Jaapiaceae</taxon>
        <taxon>Jaapia</taxon>
    </lineage>
</organism>
<feature type="compositionally biased region" description="Polar residues" evidence="5">
    <location>
        <begin position="540"/>
        <end position="559"/>
    </location>
</feature>
<dbReference type="SMART" id="SM00360">
    <property type="entry name" value="RRM"/>
    <property type="match status" value="3"/>
</dbReference>
<feature type="compositionally biased region" description="Acidic residues" evidence="5">
    <location>
        <begin position="647"/>
        <end position="657"/>
    </location>
</feature>
<evidence type="ECO:0000256" key="5">
    <source>
        <dbReference type="SAM" id="MobiDB-lite"/>
    </source>
</evidence>
<feature type="domain" description="RRM" evidence="6">
    <location>
        <begin position="257"/>
        <end position="365"/>
    </location>
</feature>
<dbReference type="CDD" id="cd00590">
    <property type="entry name" value="RRM_SF"/>
    <property type="match status" value="2"/>
</dbReference>
<keyword evidence="2" id="KW-0677">Repeat</keyword>
<evidence type="ECO:0000256" key="4">
    <source>
        <dbReference type="PROSITE-ProRule" id="PRU00176"/>
    </source>
</evidence>